<evidence type="ECO:0000313" key="2">
    <source>
        <dbReference type="Proteomes" id="UP000199203"/>
    </source>
</evidence>
<dbReference type="STRING" id="454006.SAMN05421825_3325"/>
<dbReference type="Proteomes" id="UP000199203">
    <property type="component" value="Unassembled WGS sequence"/>
</dbReference>
<dbReference type="OrthoDB" id="1345111at2"/>
<dbReference type="EMBL" id="FNBH01000004">
    <property type="protein sequence ID" value="SDG42639.1"/>
    <property type="molecule type" value="Genomic_DNA"/>
</dbReference>
<reference evidence="2" key="1">
    <citation type="submission" date="2016-10" db="EMBL/GenBank/DDBJ databases">
        <authorList>
            <person name="Varghese N."/>
            <person name="Submissions S."/>
        </authorList>
    </citation>
    <scope>NUCLEOTIDE SEQUENCE [LARGE SCALE GENOMIC DNA]</scope>
    <source>
        <strain evidence="2">DSM 19684</strain>
    </source>
</reference>
<keyword evidence="2" id="KW-1185">Reference proteome</keyword>
<protein>
    <recommendedName>
        <fullName evidence="3">C1q domain-containing protein</fullName>
    </recommendedName>
</protein>
<evidence type="ECO:0008006" key="3">
    <source>
        <dbReference type="Google" id="ProtNLM"/>
    </source>
</evidence>
<sequence>MENRIRIFVISLLSNIIFAQVGINTSDPKATLDINGNLKIRDVTNIPSVSSNHTFLVRDKTTTTGDYEIKEINSDILVTGNANAYYASKSGSWSLLNLAIGGSWYKINLTGATDTKLGNTALFNSGVYTAPQAGIYAINYEFQLASGVDIEILGGKKLGILKNNVVWDEKLFDAVRVAIDVPLVLTLTLAALPVTSTSLNSLVQLGVGDTITFAVNTSGVLPANLGVLTNAKVNVYIYKISN</sequence>
<dbReference type="RefSeq" id="WP_089874546.1">
    <property type="nucleotide sequence ID" value="NZ_FNBH01000004.1"/>
</dbReference>
<evidence type="ECO:0000313" key="1">
    <source>
        <dbReference type="EMBL" id="SDG42639.1"/>
    </source>
</evidence>
<proteinExistence type="predicted"/>
<dbReference type="AlphaFoldDB" id="A0A1G7U6G4"/>
<accession>A0A1G7U6G4</accession>
<name>A0A1G7U6G4_9FLAO</name>
<gene>
    <name evidence="1" type="ORF">SAMN05421825_3325</name>
</gene>
<organism evidence="1 2">
    <name type="scientific">Epilithonimonas hungarica</name>
    <dbReference type="NCBI Taxonomy" id="454006"/>
    <lineage>
        <taxon>Bacteria</taxon>
        <taxon>Pseudomonadati</taxon>
        <taxon>Bacteroidota</taxon>
        <taxon>Flavobacteriia</taxon>
        <taxon>Flavobacteriales</taxon>
        <taxon>Weeksellaceae</taxon>
        <taxon>Chryseobacterium group</taxon>
        <taxon>Epilithonimonas</taxon>
    </lineage>
</organism>